<dbReference type="PANTHER" id="PTHR13954:SF6">
    <property type="entry name" value="NON-SPECIFIC SERINE_THREONINE PROTEIN KINASE"/>
    <property type="match status" value="1"/>
</dbReference>
<dbReference type="GO" id="GO:0004674">
    <property type="term" value="F:protein serine/threonine kinase activity"/>
    <property type="evidence" value="ECO:0007669"/>
    <property type="project" value="InterPro"/>
</dbReference>
<dbReference type="PANTHER" id="PTHR13954">
    <property type="entry name" value="IRE1-RELATED"/>
    <property type="match status" value="1"/>
</dbReference>
<dbReference type="GO" id="GO:0070059">
    <property type="term" value="P:intrinsic apoptotic signaling pathway in response to endoplasmic reticulum stress"/>
    <property type="evidence" value="ECO:0007669"/>
    <property type="project" value="TreeGrafter"/>
</dbReference>
<name>A0A1B6CP74_9HEMI</name>
<evidence type="ECO:0000313" key="2">
    <source>
        <dbReference type="EMBL" id="JAS15174.1"/>
    </source>
</evidence>
<dbReference type="GO" id="GO:0051082">
    <property type="term" value="F:unfolded protein binding"/>
    <property type="evidence" value="ECO:0007669"/>
    <property type="project" value="TreeGrafter"/>
</dbReference>
<dbReference type="SUPFAM" id="SSF56112">
    <property type="entry name" value="Protein kinase-like (PK-like)"/>
    <property type="match status" value="1"/>
</dbReference>
<dbReference type="GO" id="GO:1990604">
    <property type="term" value="C:IRE1-TRAF2-ASK1 complex"/>
    <property type="evidence" value="ECO:0007669"/>
    <property type="project" value="TreeGrafter"/>
</dbReference>
<feature type="domain" description="Protein kinase" evidence="1">
    <location>
        <begin position="356"/>
        <end position="613"/>
    </location>
</feature>
<sequence>MAYLEKLFYDNIKRHQAITNEQGDEGWLEKLCASRDLVKLKACLPTLRGMIEDWITQMRAIREKAKSDVDAYKKHAVELQTSLLDYGSKLDSQMNKTKESEERHKQDIRMGGGDTFWIEEDKKIEESTPTCTDTENERDKSVWIWQSGDDSKTAVVAAPSTTAQGGSDVIGPVPQVCLNPKQVEKSNESKETKQDGEMAKVKEMDKIEEIKKIQETNEIKNLKNVEDLMEVEEIKEIEEVNRVEKVKEVVAEKIEEIKRIEKVEKIKEVKKMAEVQKFNEITTKANKSYSDVVKAPPGFEQRPKSIMTYLEEKTKLDLYVSMRFSEKIIKLKNTHYLKRITEDNKFYLYIAPTEEIENFTLFVDGSFGDVILGIQSGEIPLAIKRFKYRGYQAGRVAPRLKELVNSMKSLKHDNIVPYLCAIEADGAVYCAQPLCSFNLAEVIAHLTITQNLDKQAKHLVRQVVTGLHYLHTMYKPITHGNLKPSNVLVDGRGTLRLSDFGLDEILFKATPPVLSSVIWWARETYIEYFKTHKYLCTKMSDIQTAGIIIHYILSGGCHPYGTKPDEIAENLISGRSCVVRVADVNACALIYWALTPTLSSRPDTVQMLGHIYFWSTAKQWNFLLTCCGLTEGETIIASFPLREMFQDLDIVAVNCNMDTKWIFIMRENFKEGALCERYADTASGLLQFLRDKVLQKSDKRHLKQMFLVEFPTILMNMYHLLKKSAWLEHPMFKRYLVIEGLD</sequence>
<dbReference type="InterPro" id="IPR000719">
    <property type="entry name" value="Prot_kinase_dom"/>
</dbReference>
<protein>
    <recommendedName>
        <fullName evidence="1">Protein kinase domain-containing protein</fullName>
    </recommendedName>
</protein>
<evidence type="ECO:0000259" key="1">
    <source>
        <dbReference type="PROSITE" id="PS50011"/>
    </source>
</evidence>
<dbReference type="PROSITE" id="PS50011">
    <property type="entry name" value="PROTEIN_KINASE_DOM"/>
    <property type="match status" value="1"/>
</dbReference>
<dbReference type="InterPro" id="IPR045133">
    <property type="entry name" value="IRE1/2-like"/>
</dbReference>
<dbReference type="AlphaFoldDB" id="A0A1B6CP74"/>
<dbReference type="EMBL" id="GEDC01022124">
    <property type="protein sequence ID" value="JAS15174.1"/>
    <property type="molecule type" value="Transcribed_RNA"/>
</dbReference>
<dbReference type="Gene3D" id="1.10.510.10">
    <property type="entry name" value="Transferase(Phosphotransferase) domain 1"/>
    <property type="match status" value="1"/>
</dbReference>
<gene>
    <name evidence="2" type="ORF">g.43230</name>
</gene>
<dbReference type="InterPro" id="IPR011009">
    <property type="entry name" value="Kinase-like_dom_sf"/>
</dbReference>
<dbReference type="GO" id="GO:0005524">
    <property type="term" value="F:ATP binding"/>
    <property type="evidence" value="ECO:0007669"/>
    <property type="project" value="InterPro"/>
</dbReference>
<proteinExistence type="predicted"/>
<accession>A0A1B6CP74</accession>
<organism evidence="2">
    <name type="scientific">Clastoptera arizonana</name>
    <name type="common">Arizona spittle bug</name>
    <dbReference type="NCBI Taxonomy" id="38151"/>
    <lineage>
        <taxon>Eukaryota</taxon>
        <taxon>Metazoa</taxon>
        <taxon>Ecdysozoa</taxon>
        <taxon>Arthropoda</taxon>
        <taxon>Hexapoda</taxon>
        <taxon>Insecta</taxon>
        <taxon>Pterygota</taxon>
        <taxon>Neoptera</taxon>
        <taxon>Paraneoptera</taxon>
        <taxon>Hemiptera</taxon>
        <taxon>Auchenorrhyncha</taxon>
        <taxon>Cercopoidea</taxon>
        <taxon>Clastopteridae</taxon>
        <taxon>Clastoptera</taxon>
    </lineage>
</organism>
<dbReference type="GO" id="GO:0004521">
    <property type="term" value="F:RNA endonuclease activity"/>
    <property type="evidence" value="ECO:0007669"/>
    <property type="project" value="InterPro"/>
</dbReference>
<dbReference type="GO" id="GO:0036498">
    <property type="term" value="P:IRE1-mediated unfolded protein response"/>
    <property type="evidence" value="ECO:0007669"/>
    <property type="project" value="TreeGrafter"/>
</dbReference>
<dbReference type="Pfam" id="PF00069">
    <property type="entry name" value="Pkinase"/>
    <property type="match status" value="1"/>
</dbReference>
<reference evidence="2" key="1">
    <citation type="submission" date="2015-12" db="EMBL/GenBank/DDBJ databases">
        <title>De novo transcriptome assembly of four potential Pierce s Disease insect vectors from Arizona vineyards.</title>
        <authorList>
            <person name="Tassone E.E."/>
        </authorList>
    </citation>
    <scope>NUCLEOTIDE SEQUENCE</scope>
</reference>